<proteinExistence type="predicted"/>
<sequence>MGSADQSRESLGLLGGLPLELLSQVICTLPNVDIKSLRLTCSFLGANALPRLNRAFISTNPRDIEVFTLIANHDVFRFKITEIIYDDSRIDSSRARQYEGVYEGDTDDPTRVPYWFQRVYGSMIHVIDSKEEQYPSFPHIKEAFKNRHSLAESYGVYRKLKSQQDEVLASGQRGWPVSAPLKEHPLTPWDDRSRQEWRGFCVVTKEIAQHVRENPMCGLSELVVESRQLWTGISCRVFDNPVSEEYRDLVTILSHPPLRRLELSLACGSEAREKWPSFRSGLLLKALSKAKNLQDLRLYTSITLISRKWNDFVDDEENGMPLQSIFPINEWSNLRRFALSRSFVKQRDIMTLITALPLTLESLELSFLSFLHREGNYRNLLQDMRDNLGWRERLAGNQPKLVVFVVEPELTTDGAAIDVSHAAMDYMYHHGENSFVEEQIMEVVEGKGTQHRLIPIFCPVLCIKTCDNGILV</sequence>
<feature type="domain" description="F-box" evidence="1">
    <location>
        <begin position="16"/>
        <end position="42"/>
    </location>
</feature>
<evidence type="ECO:0000313" key="2">
    <source>
        <dbReference type="EMBL" id="EWZ32931.1"/>
    </source>
</evidence>
<dbReference type="InterPro" id="IPR001810">
    <property type="entry name" value="F-box_dom"/>
</dbReference>
<accession>W9JLS2</accession>
<protein>
    <recommendedName>
        <fullName evidence="1">F-box domain-containing protein</fullName>
    </recommendedName>
</protein>
<reference evidence="2" key="2">
    <citation type="submission" date="2012-06" db="EMBL/GenBank/DDBJ databases">
        <title>Annotation of the Genome Sequence of Fusarium oxysporum Fo47.</title>
        <authorList>
            <consortium name="The Broad Institute Genomics Platform"/>
            <person name="Ma L.-J."/>
            <person name="Corby-Kistler H."/>
            <person name="Broz K."/>
            <person name="Gale L.R."/>
            <person name="Jonkers W."/>
            <person name="O'Donnell K."/>
            <person name="Ploetz R."/>
            <person name="Steinberg C."/>
            <person name="Schwartz D.C."/>
            <person name="VanEtten H."/>
            <person name="Zhou S."/>
            <person name="Young S.K."/>
            <person name="Zeng Q."/>
            <person name="Gargeya S."/>
            <person name="Fitzgerald M."/>
            <person name="Abouelleil A."/>
            <person name="Alvarado L."/>
            <person name="Chapman S.B."/>
            <person name="Gainer-Dewar J."/>
            <person name="Goldberg J."/>
            <person name="Griggs A."/>
            <person name="Gujja S."/>
            <person name="Hansen M."/>
            <person name="Howarth C."/>
            <person name="Imamovic A."/>
            <person name="Ireland A."/>
            <person name="Larimer J."/>
            <person name="McCowan C."/>
            <person name="Murphy C."/>
            <person name="Pearson M."/>
            <person name="Poon T.W."/>
            <person name="Priest M."/>
            <person name="Roberts A."/>
            <person name="Saif S."/>
            <person name="Shea T."/>
            <person name="Sykes S."/>
            <person name="Wortman J."/>
            <person name="Nusbaum C."/>
            <person name="Birren B."/>
        </authorList>
    </citation>
    <scope>NUCLEOTIDE SEQUENCE</scope>
    <source>
        <strain evidence="2">Fo47</strain>
    </source>
</reference>
<dbReference type="Proteomes" id="UP000030766">
    <property type="component" value="Unassembled WGS sequence"/>
</dbReference>
<dbReference type="HOGENOM" id="CLU_021598_2_0_1"/>
<evidence type="ECO:0000259" key="1">
    <source>
        <dbReference type="Pfam" id="PF00646"/>
    </source>
</evidence>
<dbReference type="EMBL" id="JH717906">
    <property type="protein sequence ID" value="EWZ32931.1"/>
    <property type="molecule type" value="Genomic_DNA"/>
</dbReference>
<organism evidence="2">
    <name type="scientific">Fusarium oxysporum Fo47</name>
    <dbReference type="NCBI Taxonomy" id="660027"/>
    <lineage>
        <taxon>Eukaryota</taxon>
        <taxon>Fungi</taxon>
        <taxon>Dikarya</taxon>
        <taxon>Ascomycota</taxon>
        <taxon>Pezizomycotina</taxon>
        <taxon>Sordariomycetes</taxon>
        <taxon>Hypocreomycetidae</taxon>
        <taxon>Hypocreales</taxon>
        <taxon>Nectriaceae</taxon>
        <taxon>Fusarium</taxon>
        <taxon>Fusarium oxysporum species complex</taxon>
    </lineage>
</organism>
<dbReference type="Pfam" id="PF00646">
    <property type="entry name" value="F-box"/>
    <property type="match status" value="1"/>
</dbReference>
<reference evidence="2" key="1">
    <citation type="submission" date="2011-06" db="EMBL/GenBank/DDBJ databases">
        <title>The Genome Sequence of Fusarium oxysporum Fo47.</title>
        <authorList>
            <consortium name="The Broad Institute Genome Sequencing Platform"/>
            <person name="Ma L.-J."/>
            <person name="Gale L.R."/>
            <person name="Schwartz D.C."/>
            <person name="Zhou S."/>
            <person name="Corby-Kistler H."/>
            <person name="Young S.K."/>
            <person name="Zeng Q."/>
            <person name="Gargeya S."/>
            <person name="Fitzgerald M."/>
            <person name="Haas B."/>
            <person name="Abouelleil A."/>
            <person name="Alvarado L."/>
            <person name="Arachchi H.M."/>
            <person name="Berlin A."/>
            <person name="Brown A."/>
            <person name="Chapman S.B."/>
            <person name="Chen Z."/>
            <person name="Dunbar C."/>
            <person name="Freedman E."/>
            <person name="Gearin G."/>
            <person name="Gellesch M."/>
            <person name="Goldberg J."/>
            <person name="Griggs A."/>
            <person name="Gujja S."/>
            <person name="Heiman D."/>
            <person name="Howarth C."/>
            <person name="Larson L."/>
            <person name="Lui A."/>
            <person name="MacDonald P.J.P."/>
            <person name="Mehta T."/>
            <person name="Montmayeur A."/>
            <person name="Murphy C."/>
            <person name="Neiman D."/>
            <person name="Pearson M."/>
            <person name="Priest M."/>
            <person name="Roberts A."/>
            <person name="Saif S."/>
            <person name="Shea T."/>
            <person name="Shenoy N."/>
            <person name="Sisk P."/>
            <person name="Stolte C."/>
            <person name="Sykes S."/>
            <person name="Wortman J."/>
            <person name="Nusbaum C."/>
            <person name="Birren B."/>
        </authorList>
    </citation>
    <scope>NUCLEOTIDE SEQUENCE [LARGE SCALE GENOMIC DNA]</scope>
    <source>
        <strain evidence="2">Fo47</strain>
    </source>
</reference>
<dbReference type="AlphaFoldDB" id="W9JLS2"/>
<gene>
    <name evidence="2" type="ORF">FOZG_14432</name>
</gene>
<name>W9JLS2_FUSOX</name>
<dbReference type="VEuPathDB" id="FungiDB:FOZG_14432"/>